<dbReference type="InterPro" id="IPR000847">
    <property type="entry name" value="LysR_HTH_N"/>
</dbReference>
<dbReference type="InterPro" id="IPR036390">
    <property type="entry name" value="WH_DNA-bd_sf"/>
</dbReference>
<dbReference type="Proteomes" id="UP001205560">
    <property type="component" value="Unassembled WGS sequence"/>
</dbReference>
<dbReference type="PANTHER" id="PTHR30537:SF72">
    <property type="entry name" value="LYSR FAMILY TRANSCRIPTIONAL REGULATOR"/>
    <property type="match status" value="1"/>
</dbReference>
<dbReference type="Gene3D" id="3.40.190.10">
    <property type="entry name" value="Periplasmic binding protein-like II"/>
    <property type="match status" value="1"/>
</dbReference>
<comment type="similarity">
    <text evidence="1">Belongs to the LysR transcriptional regulatory family.</text>
</comment>
<name>A0ABT2AEL4_9BURK</name>
<protein>
    <submittedName>
        <fullName evidence="3">LysR family transcriptional regulator</fullName>
    </submittedName>
</protein>
<dbReference type="PROSITE" id="PS50931">
    <property type="entry name" value="HTH_LYSR"/>
    <property type="match status" value="1"/>
</dbReference>
<comment type="caution">
    <text evidence="3">The sequence shown here is derived from an EMBL/GenBank/DDBJ whole genome shotgun (WGS) entry which is preliminary data.</text>
</comment>
<dbReference type="Gene3D" id="1.10.10.10">
    <property type="entry name" value="Winged helix-like DNA-binding domain superfamily/Winged helix DNA-binding domain"/>
    <property type="match status" value="1"/>
</dbReference>
<reference evidence="3 4" key="1">
    <citation type="submission" date="2022-08" db="EMBL/GenBank/DDBJ databases">
        <title>Reclassification of Massilia species as members of the genera Telluria, Duganella, Pseudoduganella, Mokoshia gen. nov. and Zemynaea gen. nov. using orthogonal and non-orthogonal genome-based approaches.</title>
        <authorList>
            <person name="Bowman J.P."/>
        </authorList>
    </citation>
    <scope>NUCLEOTIDE SEQUENCE [LARGE SCALE GENOMIC DNA]</scope>
    <source>
        <strain evidence="3 4">LMG 28164</strain>
    </source>
</reference>
<evidence type="ECO:0000313" key="3">
    <source>
        <dbReference type="EMBL" id="MCS0592582.1"/>
    </source>
</evidence>
<dbReference type="PANTHER" id="PTHR30537">
    <property type="entry name" value="HTH-TYPE TRANSCRIPTIONAL REGULATOR"/>
    <property type="match status" value="1"/>
</dbReference>
<sequence length="140" mass="15384">MELLQSMRLFSRLAELQSFTKVPEALQMGRPQVTLAINQLEASLGVRLFQRTTRKVSLTAKGEAFLVRVAGILGEVDEAVTMFDAPGGIVRGRLRIDIPSALAVESFMDSLQRFRNAYPGISMTLGVSDRLCCVNQARPA</sequence>
<evidence type="ECO:0000256" key="1">
    <source>
        <dbReference type="ARBA" id="ARBA00009437"/>
    </source>
</evidence>
<dbReference type="RefSeq" id="WP_258848349.1">
    <property type="nucleotide sequence ID" value="NZ_JANUGX010000051.1"/>
</dbReference>
<accession>A0ABT2AEL4</accession>
<organism evidence="3 4">
    <name type="scientific">Massilia norwichensis</name>
    <dbReference type="NCBI Taxonomy" id="1442366"/>
    <lineage>
        <taxon>Bacteria</taxon>
        <taxon>Pseudomonadati</taxon>
        <taxon>Pseudomonadota</taxon>
        <taxon>Betaproteobacteria</taxon>
        <taxon>Burkholderiales</taxon>
        <taxon>Oxalobacteraceae</taxon>
        <taxon>Telluria group</taxon>
        <taxon>Massilia</taxon>
    </lineage>
</organism>
<keyword evidence="4" id="KW-1185">Reference proteome</keyword>
<gene>
    <name evidence="3" type="ORF">NX782_25705</name>
</gene>
<evidence type="ECO:0000313" key="4">
    <source>
        <dbReference type="Proteomes" id="UP001205560"/>
    </source>
</evidence>
<dbReference type="SUPFAM" id="SSF46785">
    <property type="entry name" value="Winged helix' DNA-binding domain"/>
    <property type="match status" value="1"/>
</dbReference>
<dbReference type="EMBL" id="JANUGX010000051">
    <property type="protein sequence ID" value="MCS0592582.1"/>
    <property type="molecule type" value="Genomic_DNA"/>
</dbReference>
<dbReference type="InterPro" id="IPR036388">
    <property type="entry name" value="WH-like_DNA-bd_sf"/>
</dbReference>
<feature type="domain" description="HTH lysR-type" evidence="2">
    <location>
        <begin position="1"/>
        <end position="59"/>
    </location>
</feature>
<dbReference type="Pfam" id="PF00126">
    <property type="entry name" value="HTH_1"/>
    <property type="match status" value="1"/>
</dbReference>
<evidence type="ECO:0000259" key="2">
    <source>
        <dbReference type="PROSITE" id="PS50931"/>
    </source>
</evidence>
<proteinExistence type="inferred from homology"/>
<dbReference type="InterPro" id="IPR058163">
    <property type="entry name" value="LysR-type_TF_proteobact-type"/>
</dbReference>